<dbReference type="Gene3D" id="3.40.50.300">
    <property type="entry name" value="P-loop containing nucleotide triphosphate hydrolases"/>
    <property type="match status" value="1"/>
</dbReference>
<accession>A0A443QKS3</accession>
<dbReference type="InterPro" id="IPR050566">
    <property type="entry name" value="Deoxyribonucleoside_kinase"/>
</dbReference>
<dbReference type="Pfam" id="PF01712">
    <property type="entry name" value="dNK"/>
    <property type="match status" value="1"/>
</dbReference>
<dbReference type="STRING" id="1965070.A0A443QKS3"/>
<organism evidence="3 4">
    <name type="scientific">Dinothrombium tinctorium</name>
    <dbReference type="NCBI Taxonomy" id="1965070"/>
    <lineage>
        <taxon>Eukaryota</taxon>
        <taxon>Metazoa</taxon>
        <taxon>Ecdysozoa</taxon>
        <taxon>Arthropoda</taxon>
        <taxon>Chelicerata</taxon>
        <taxon>Arachnida</taxon>
        <taxon>Acari</taxon>
        <taxon>Acariformes</taxon>
        <taxon>Trombidiformes</taxon>
        <taxon>Prostigmata</taxon>
        <taxon>Anystina</taxon>
        <taxon>Parasitengona</taxon>
        <taxon>Trombidioidea</taxon>
        <taxon>Trombidiidae</taxon>
        <taxon>Dinothrombium</taxon>
    </lineage>
</organism>
<dbReference type="EMBL" id="NCKU01006310">
    <property type="protein sequence ID" value="RWS03635.1"/>
    <property type="molecule type" value="Genomic_DNA"/>
</dbReference>
<evidence type="ECO:0000313" key="3">
    <source>
        <dbReference type="EMBL" id="RWS03635.1"/>
    </source>
</evidence>
<evidence type="ECO:0000256" key="1">
    <source>
        <dbReference type="SAM" id="MobiDB-lite"/>
    </source>
</evidence>
<evidence type="ECO:0000313" key="4">
    <source>
        <dbReference type="Proteomes" id="UP000285301"/>
    </source>
</evidence>
<dbReference type="Proteomes" id="UP000285301">
    <property type="component" value="Unassembled WGS sequence"/>
</dbReference>
<name>A0A443QKS3_9ACAR</name>
<comment type="caution">
    <text evidence="3">The sequence shown here is derived from an EMBL/GenBank/DDBJ whole genome shotgun (WGS) entry which is preliminary data.</text>
</comment>
<dbReference type="OrthoDB" id="118105at2759"/>
<dbReference type="PANTHER" id="PTHR10513">
    <property type="entry name" value="DEOXYNUCLEOSIDE KINASE"/>
    <property type="match status" value="1"/>
</dbReference>
<dbReference type="SUPFAM" id="SSF52540">
    <property type="entry name" value="P-loop containing nucleoside triphosphate hydrolases"/>
    <property type="match status" value="1"/>
</dbReference>
<reference evidence="3 4" key="1">
    <citation type="journal article" date="2018" name="Gigascience">
        <title>Genomes of trombidid mites reveal novel predicted allergens and laterally-transferred genes associated with secondary metabolism.</title>
        <authorList>
            <person name="Dong X."/>
            <person name="Chaisiri K."/>
            <person name="Xia D."/>
            <person name="Armstrong S.D."/>
            <person name="Fang Y."/>
            <person name="Donnelly M.J."/>
            <person name="Kadowaki T."/>
            <person name="McGarry J.W."/>
            <person name="Darby A.C."/>
            <person name="Makepeace B.L."/>
        </authorList>
    </citation>
    <scope>NUCLEOTIDE SEQUENCE [LARGE SCALE GENOMIC DNA]</scope>
    <source>
        <strain evidence="3">UoL-WK</strain>
    </source>
</reference>
<dbReference type="AlphaFoldDB" id="A0A443QKS3"/>
<feature type="region of interest" description="Disordered" evidence="1">
    <location>
        <begin position="35"/>
        <end position="71"/>
    </location>
</feature>
<gene>
    <name evidence="3" type="ORF">B4U79_16493</name>
</gene>
<proteinExistence type="predicted"/>
<dbReference type="PANTHER" id="PTHR10513:SF24">
    <property type="entry name" value="THYMIDINE KINASE 2, MITOCHONDRIAL"/>
    <property type="match status" value="1"/>
</dbReference>
<dbReference type="GO" id="GO:0005739">
    <property type="term" value="C:mitochondrion"/>
    <property type="evidence" value="ECO:0007669"/>
    <property type="project" value="TreeGrafter"/>
</dbReference>
<dbReference type="GO" id="GO:0019136">
    <property type="term" value="F:deoxynucleoside kinase activity"/>
    <property type="evidence" value="ECO:0007669"/>
    <property type="project" value="TreeGrafter"/>
</dbReference>
<dbReference type="InterPro" id="IPR031314">
    <property type="entry name" value="DNK_dom"/>
</dbReference>
<dbReference type="InterPro" id="IPR027417">
    <property type="entry name" value="P-loop_NTPase"/>
</dbReference>
<keyword evidence="4" id="KW-1185">Reference proteome</keyword>
<protein>
    <submittedName>
        <fullName evidence="3">Deoxynucleoside kinase-like protein</fullName>
    </submittedName>
</protein>
<feature type="domain" description="Deoxynucleoside kinase" evidence="2">
    <location>
        <begin position="276"/>
        <end position="461"/>
    </location>
</feature>
<keyword evidence="3" id="KW-0418">Kinase</keyword>
<keyword evidence="3" id="KW-0808">Transferase</keyword>
<evidence type="ECO:0000259" key="2">
    <source>
        <dbReference type="Pfam" id="PF01712"/>
    </source>
</evidence>
<sequence>MESENTRVKSEFECEYTSFNSMNFSDNSNLQSLKRKFDNDIGEEEIQQDGKSVKKAYHQSPANKDDEENSDNNLVIDLSLKDGKQDGIDVEAIEKTSSFIGNNFEASQNNGNSFIIDVKPNYSLLNQNTQAFRNKQVSSVDILNVNENLNINRNPNLNEIELLVKEKQQNDQLERKERLNKILARTKIMELNKRQRNEIDFCAQKGHVPCRYKTFYGRCVNCNHFTTVRCFLCNVNACLTDISNCFAKHHQLKELEEFKRSIEFEANDCENKTIKIAIDGNRGSGKASFIEYIRLILPSFFVEIREAIWNETNDTIENLMKSYNQDSKRWSFAYQSFIYTANLKRNSQPSKKNILIENNSILTSHQCYTSLLKEGKFINEIESELLDIMYEELEKKMKYDLIIYIRTDPITCFERYKKKHGNSQSMDLMQMKKLHSLYEKTILSKENSIPVYVINGNLTNEKLENCYQKCVKSFTNEKKFQKQITFFD</sequence>